<sequence>MQNEKNGTNPSERISLNYPITAIYSRKMSIQPNFFGIEMQSPNTSSISNIRSSKMIALQLRSERKEGWSINMIKDFEMSITNFFEK</sequence>
<dbReference type="Proteomes" id="UP000005237">
    <property type="component" value="Unassembled WGS sequence"/>
</dbReference>
<evidence type="ECO:0000313" key="2">
    <source>
        <dbReference type="Proteomes" id="UP000005237"/>
    </source>
</evidence>
<protein>
    <submittedName>
        <fullName evidence="1">Uncharacterized protein</fullName>
    </submittedName>
</protein>
<keyword evidence="2" id="KW-1185">Reference proteome</keyword>
<dbReference type="EnsemblMetazoa" id="CJA26624.1">
    <property type="protein sequence ID" value="CJA26624.1"/>
    <property type="gene ID" value="WBGene00182196"/>
</dbReference>
<dbReference type="AlphaFoldDB" id="A0A8R1E620"/>
<name>A0A8R1E620_CAEJA</name>
<evidence type="ECO:0000313" key="1">
    <source>
        <dbReference type="EnsemblMetazoa" id="CJA26624.1"/>
    </source>
</evidence>
<proteinExistence type="predicted"/>
<reference evidence="2" key="1">
    <citation type="submission" date="2010-08" db="EMBL/GenBank/DDBJ databases">
        <authorList>
            <consortium name="Caenorhabditis japonica Sequencing Consortium"/>
            <person name="Wilson R.K."/>
        </authorList>
    </citation>
    <scope>NUCLEOTIDE SEQUENCE [LARGE SCALE GENOMIC DNA]</scope>
    <source>
        <strain evidence="2">DF5081</strain>
    </source>
</reference>
<accession>A0A8R1E620</accession>
<organism evidence="1 2">
    <name type="scientific">Caenorhabditis japonica</name>
    <dbReference type="NCBI Taxonomy" id="281687"/>
    <lineage>
        <taxon>Eukaryota</taxon>
        <taxon>Metazoa</taxon>
        <taxon>Ecdysozoa</taxon>
        <taxon>Nematoda</taxon>
        <taxon>Chromadorea</taxon>
        <taxon>Rhabditida</taxon>
        <taxon>Rhabditina</taxon>
        <taxon>Rhabditomorpha</taxon>
        <taxon>Rhabditoidea</taxon>
        <taxon>Rhabditidae</taxon>
        <taxon>Peloderinae</taxon>
        <taxon>Caenorhabditis</taxon>
    </lineage>
</organism>
<reference evidence="1" key="2">
    <citation type="submission" date="2022-06" db="UniProtKB">
        <authorList>
            <consortium name="EnsemblMetazoa"/>
        </authorList>
    </citation>
    <scope>IDENTIFICATION</scope>
    <source>
        <strain evidence="1">DF5081</strain>
    </source>
</reference>